<evidence type="ECO:0000313" key="4">
    <source>
        <dbReference type="Proteomes" id="UP000183530"/>
    </source>
</evidence>
<reference evidence="3 4" key="1">
    <citation type="submission" date="2016-11" db="EMBL/GenBank/DDBJ databases">
        <title>Genome sequencing of Zhihengliuella aestuarii B18 antagonistic to Plasmodiophora brassicae.</title>
        <authorList>
            <person name="Luo Y."/>
        </authorList>
    </citation>
    <scope>NUCLEOTIDE SEQUENCE [LARGE SCALE GENOMIC DNA]</scope>
    <source>
        <strain evidence="3 4">B18</strain>
    </source>
</reference>
<dbReference type="NCBIfam" id="TIGR00732">
    <property type="entry name" value="dprA"/>
    <property type="match status" value="1"/>
</dbReference>
<accession>A0A1L2ZQC4</accession>
<gene>
    <name evidence="3" type="ORF">BHE16_01830</name>
</gene>
<dbReference type="AlphaFoldDB" id="A0A1L2ZQC4"/>
<dbReference type="Proteomes" id="UP000183530">
    <property type="component" value="Chromosome"/>
</dbReference>
<keyword evidence="4" id="KW-1185">Reference proteome</keyword>
<evidence type="ECO:0000313" key="3">
    <source>
        <dbReference type="EMBL" id="APF41643.1"/>
    </source>
</evidence>
<dbReference type="EMBL" id="CP018135">
    <property type="protein sequence ID" value="APF41643.1"/>
    <property type="molecule type" value="Genomic_DNA"/>
</dbReference>
<sequence>MRIGRGPQIEVSRHAEMIAAAGMSRLAEPGDVHARALIEVLGLCDAYEFVSGSTALVVANLQQAVSELLESWGSKPGKRHLADAVSGWRARVNHDAVLDSVRQINRLGGGVLTAHHQGWPTQLNDLGMMAPFCLWWRGSLEPHDWPLQKSMVSIVGSRDASAYGNSVAIDLGSGIADKGLTVISGGAYGIDAMAHRGALTVDDQNFRMPTMAVMAGGLDRFYPVGNSDLLQDICARGVLLSETPPGTAPTRWRFLQRNRIIAALSESTVVVEARWRSGALSTAHHAVELGRSLGAVPGPVTAATSQGTLKLIKEGAELVRDAQDVALLMGHHDGYLPTETDLPFMKSESRAHDQLSANDLMLLDALPVRGWADVDSLSVASGLNVGAVLSGLSRFNGQGLAESKNGLWRKRASPSNRTPSA</sequence>
<dbReference type="SUPFAM" id="SSF102405">
    <property type="entry name" value="MCP/YpsA-like"/>
    <property type="match status" value="1"/>
</dbReference>
<dbReference type="GO" id="GO:0009294">
    <property type="term" value="P:DNA-mediated transformation"/>
    <property type="evidence" value="ECO:0007669"/>
    <property type="project" value="InterPro"/>
</dbReference>
<dbReference type="InterPro" id="IPR057666">
    <property type="entry name" value="DrpA_SLOG"/>
</dbReference>
<dbReference type="KEGG" id="nae:BHE16_01830"/>
<feature type="domain" description="Smf/DprA SLOG" evidence="2">
    <location>
        <begin position="111"/>
        <end position="326"/>
    </location>
</feature>
<dbReference type="PANTHER" id="PTHR43022">
    <property type="entry name" value="PROTEIN SMF"/>
    <property type="match status" value="1"/>
</dbReference>
<proteinExistence type="inferred from homology"/>
<evidence type="ECO:0000256" key="1">
    <source>
        <dbReference type="ARBA" id="ARBA00006525"/>
    </source>
</evidence>
<dbReference type="Gene3D" id="3.40.50.450">
    <property type="match status" value="1"/>
</dbReference>
<name>A0A1L2ZQC4_9MICC</name>
<evidence type="ECO:0000259" key="2">
    <source>
        <dbReference type="Pfam" id="PF02481"/>
    </source>
</evidence>
<protein>
    <submittedName>
        <fullName evidence="3">DNA protecting protein DprA</fullName>
    </submittedName>
</protein>
<dbReference type="STRING" id="556325.BHE16_01830"/>
<comment type="similarity">
    <text evidence="1">Belongs to the DprA/Smf family.</text>
</comment>
<dbReference type="PANTHER" id="PTHR43022:SF1">
    <property type="entry name" value="PROTEIN SMF"/>
    <property type="match status" value="1"/>
</dbReference>
<dbReference type="InterPro" id="IPR003488">
    <property type="entry name" value="DprA"/>
</dbReference>
<dbReference type="Pfam" id="PF02481">
    <property type="entry name" value="DNA_processg_A"/>
    <property type="match status" value="1"/>
</dbReference>
<organism evidence="3 4">
    <name type="scientific">Neomicrococcus aestuarii</name>
    <dbReference type="NCBI Taxonomy" id="556325"/>
    <lineage>
        <taxon>Bacteria</taxon>
        <taxon>Bacillati</taxon>
        <taxon>Actinomycetota</taxon>
        <taxon>Actinomycetes</taxon>
        <taxon>Micrococcales</taxon>
        <taxon>Micrococcaceae</taxon>
        <taxon>Neomicrococcus</taxon>
    </lineage>
</organism>